<dbReference type="EMBL" id="JACAZH010000009">
    <property type="protein sequence ID" value="KAF7358770.1"/>
    <property type="molecule type" value="Genomic_DNA"/>
</dbReference>
<feature type="transmembrane region" description="Helical" evidence="1">
    <location>
        <begin position="300"/>
        <end position="322"/>
    </location>
</feature>
<evidence type="ECO:0000313" key="2">
    <source>
        <dbReference type="EMBL" id="KAF7358770.1"/>
    </source>
</evidence>
<protein>
    <submittedName>
        <fullName evidence="2">Uncharacterized protein</fullName>
    </submittedName>
</protein>
<dbReference type="AlphaFoldDB" id="A0A8H6YCW8"/>
<keyword evidence="1" id="KW-0472">Membrane</keyword>
<keyword evidence="3" id="KW-1185">Reference proteome</keyword>
<gene>
    <name evidence="2" type="ORF">MSAN_01216000</name>
</gene>
<evidence type="ECO:0000313" key="3">
    <source>
        <dbReference type="Proteomes" id="UP000623467"/>
    </source>
</evidence>
<dbReference type="PANTHER" id="PTHR35043">
    <property type="entry name" value="TRANSCRIPTION FACTOR DOMAIN-CONTAINING PROTEIN"/>
    <property type="match status" value="1"/>
</dbReference>
<keyword evidence="1" id="KW-0812">Transmembrane</keyword>
<name>A0A8H6YCW8_9AGAR</name>
<dbReference type="Proteomes" id="UP000623467">
    <property type="component" value="Unassembled WGS sequence"/>
</dbReference>
<dbReference type="PANTHER" id="PTHR35043:SF7">
    <property type="entry name" value="TRANSCRIPTION FACTOR DOMAIN-CONTAINING PROTEIN"/>
    <property type="match status" value="1"/>
</dbReference>
<proteinExistence type="predicted"/>
<keyword evidence="1" id="KW-1133">Transmembrane helix</keyword>
<reference evidence="2" key="1">
    <citation type="submission" date="2020-05" db="EMBL/GenBank/DDBJ databases">
        <title>Mycena genomes resolve the evolution of fungal bioluminescence.</title>
        <authorList>
            <person name="Tsai I.J."/>
        </authorList>
    </citation>
    <scope>NUCLEOTIDE SEQUENCE</scope>
    <source>
        <strain evidence="2">160909Yilan</strain>
    </source>
</reference>
<comment type="caution">
    <text evidence="2">The sequence shown here is derived from an EMBL/GenBank/DDBJ whole genome shotgun (WGS) entry which is preliminary data.</text>
</comment>
<feature type="transmembrane region" description="Helical" evidence="1">
    <location>
        <begin position="193"/>
        <end position="217"/>
    </location>
</feature>
<accession>A0A8H6YCW8</accession>
<feature type="transmembrane region" description="Helical" evidence="1">
    <location>
        <begin position="168"/>
        <end position="187"/>
    </location>
</feature>
<feature type="transmembrane region" description="Helical" evidence="1">
    <location>
        <begin position="84"/>
        <end position="102"/>
    </location>
</feature>
<dbReference type="OrthoDB" id="2733714at2759"/>
<feature type="transmembrane region" description="Helical" evidence="1">
    <location>
        <begin position="334"/>
        <end position="356"/>
    </location>
</feature>
<feature type="transmembrane region" description="Helical" evidence="1">
    <location>
        <begin position="368"/>
        <end position="396"/>
    </location>
</feature>
<organism evidence="2 3">
    <name type="scientific">Mycena sanguinolenta</name>
    <dbReference type="NCBI Taxonomy" id="230812"/>
    <lineage>
        <taxon>Eukaryota</taxon>
        <taxon>Fungi</taxon>
        <taxon>Dikarya</taxon>
        <taxon>Basidiomycota</taxon>
        <taxon>Agaricomycotina</taxon>
        <taxon>Agaricomycetes</taxon>
        <taxon>Agaricomycetidae</taxon>
        <taxon>Agaricales</taxon>
        <taxon>Marasmiineae</taxon>
        <taxon>Mycenaceae</taxon>
        <taxon>Mycena</taxon>
    </lineage>
</organism>
<sequence length="414" mass="46316">MPFLQIRRNFDFVPRDIFQALDQGRTIVGLLQSCIAVGSLCTWVVLHPNVPESRSQSQSQSDASRDTLKPFLERWRDKIPWEDFRMMGIALIAPEAMFALALRQYGAARYFHKAHKLSMTHGFFIVMGGFVTKDGRHPITTKSLADDYAAAIKQIDEQDIADKSKDDILGKIITLLQLFAFIATYCARVKEGLQISALETSTLGLALIQCLTGFLWLNKPQRVSQAIPLDSPIDQEWEKQSMLDPESIDSSTHEGNIVCSSLDAIGKTLNGVLFGRYPDFKPLRESRVPRFWSGDLEDNLHLFSQLVCASVLGCVHLLAWSTHSTFFPSLTEMWLWRVSALMLAISPILCVTLLLIKNGFTAGSIPRVLLAYLTYGVAALYIIARGALLILCLTTLRGAPPELLVSVDWRSLFH</sequence>
<evidence type="ECO:0000256" key="1">
    <source>
        <dbReference type="SAM" id="Phobius"/>
    </source>
</evidence>
<feature type="transmembrane region" description="Helical" evidence="1">
    <location>
        <begin position="27"/>
        <end position="46"/>
    </location>
</feature>